<protein>
    <submittedName>
        <fullName evidence="1">Sporulation protein YunB</fullName>
    </submittedName>
</protein>
<evidence type="ECO:0000313" key="1">
    <source>
        <dbReference type="EMBL" id="MRX74066.1"/>
    </source>
</evidence>
<dbReference type="NCBIfam" id="TIGR02832">
    <property type="entry name" value="spo_yunB"/>
    <property type="match status" value="1"/>
</dbReference>
<proteinExistence type="predicted"/>
<dbReference type="Pfam" id="PF09560">
    <property type="entry name" value="Spore_YunB"/>
    <property type="match status" value="1"/>
</dbReference>
<evidence type="ECO:0000313" key="2">
    <source>
        <dbReference type="Proteomes" id="UP000448867"/>
    </source>
</evidence>
<organism evidence="1 2">
    <name type="scientific">Metabacillus lacus</name>
    <dbReference type="NCBI Taxonomy" id="1983721"/>
    <lineage>
        <taxon>Bacteria</taxon>
        <taxon>Bacillati</taxon>
        <taxon>Bacillota</taxon>
        <taxon>Bacilli</taxon>
        <taxon>Bacillales</taxon>
        <taxon>Bacillaceae</taxon>
        <taxon>Metabacillus</taxon>
    </lineage>
</organism>
<comment type="caution">
    <text evidence="1">The sequence shown here is derived from an EMBL/GenBank/DDBJ whole genome shotgun (WGS) entry which is preliminary data.</text>
</comment>
<dbReference type="RefSeq" id="WP_154309521.1">
    <property type="nucleotide sequence ID" value="NZ_WKKI01000058.1"/>
</dbReference>
<sequence>MLKRKRFLYRGARPRRKPLSGKQVFVLSFFLFLLLNLMSLMIVDRAIKPILMSMSRTEIKEITTDIISQTIRNSVSNVDLDDIIVIRENEENSARTYSFNQSAYNRIVADVSDEISEKLGEKTNQLDKDMKTSVTYKIPLGSILGSSVLSSYGPKIPVETYLVSDVSPEIKTRLTSSGINNTFLELYIHLKVNIEVVIPALKDQQTIDTNIKLGDLFIPGDVPQYYGGGKGDGGMPIIIENSKSD</sequence>
<name>A0A7X2J2C9_9BACI</name>
<dbReference type="OrthoDB" id="1649278at2"/>
<dbReference type="Proteomes" id="UP000448867">
    <property type="component" value="Unassembled WGS sequence"/>
</dbReference>
<dbReference type="InterPro" id="IPR014197">
    <property type="entry name" value="Sporulation_prot_YunB"/>
</dbReference>
<keyword evidence="2" id="KW-1185">Reference proteome</keyword>
<accession>A0A7X2J2C9</accession>
<gene>
    <name evidence="1" type="primary">yunB</name>
    <name evidence="1" type="ORF">GJU40_18240</name>
</gene>
<dbReference type="AlphaFoldDB" id="A0A7X2J2C9"/>
<reference evidence="1 2" key="1">
    <citation type="submission" date="2019-11" db="EMBL/GenBank/DDBJ databases">
        <title>Bacillus lacus genome.</title>
        <authorList>
            <person name="Allen C.J."/>
            <person name="Newman J.D."/>
        </authorList>
    </citation>
    <scope>NUCLEOTIDE SEQUENCE [LARGE SCALE GENOMIC DNA]</scope>
    <source>
        <strain evidence="1 2">KCTC 33946</strain>
    </source>
</reference>
<dbReference type="EMBL" id="WKKI01000058">
    <property type="protein sequence ID" value="MRX74066.1"/>
    <property type="molecule type" value="Genomic_DNA"/>
</dbReference>
<dbReference type="PIRSF" id="PIRSF021383">
    <property type="entry name" value="YunB"/>
    <property type="match status" value="1"/>
</dbReference>